<proteinExistence type="predicted"/>
<comment type="caution">
    <text evidence="1">The sequence shown here is derived from an EMBL/GenBank/DDBJ whole genome shotgun (WGS) entry which is preliminary data.</text>
</comment>
<reference evidence="1 2" key="1">
    <citation type="submission" date="2023-07" db="EMBL/GenBank/DDBJ databases">
        <title>Identification of four novel Pseudomonas species associated with bacterial leaf spot of cucurbits.</title>
        <authorList>
            <person name="Fullem K.R."/>
        </authorList>
    </citation>
    <scope>NUCLEOTIDE SEQUENCE [LARGE SCALE GENOMIC DNA]</scope>
    <source>
        <strain evidence="1 2">KFB 138</strain>
    </source>
</reference>
<organism evidence="1 2">
    <name type="scientific">Pseudomonas serbiensis</name>
    <dbReference type="NCBI Taxonomy" id="3064350"/>
    <lineage>
        <taxon>Bacteria</taxon>
        <taxon>Pseudomonadati</taxon>
        <taxon>Pseudomonadota</taxon>
        <taxon>Gammaproteobacteria</taxon>
        <taxon>Pseudomonadales</taxon>
        <taxon>Pseudomonadaceae</taxon>
        <taxon>Pseudomonas</taxon>
    </lineage>
</organism>
<keyword evidence="2" id="KW-1185">Reference proteome</keyword>
<evidence type="ECO:0008006" key="3">
    <source>
        <dbReference type="Google" id="ProtNLM"/>
    </source>
</evidence>
<gene>
    <name evidence="1" type="ORF">Q6A51_24290</name>
</gene>
<dbReference type="RefSeq" id="WP_304575911.1">
    <property type="nucleotide sequence ID" value="NZ_JAUQOO010000026.1"/>
</dbReference>
<protein>
    <recommendedName>
        <fullName evidence="3">Apea-like HEPN domain-containing protein</fullName>
    </recommendedName>
</protein>
<sequence length="386" mass="43331">MAVVFFLPWVAAAEEQRIADMRLIPYERGRLPGEVLGIPQIAFDGVLGNYGDRGFGSHPSQPIHQAALIIWDDDTPGLEVSDAQIQQRLVQSSYLAFSAMAARSLCSTFGYYNADTLQVVAQRFDVASPGHSCMTTRRRDGGTQNMLAGSGGLKFIRPYHVVDNRTQISLDTPLLEALLKLPNGEHKERIDEAVVSFLRANTDATSMDERSELILMRIAIDTLLNVPHDKAAFRMAINEHFDELPNPPIWHKGNLDESWWREHWDKNVNRPLDAWVHDFCAARNAAAHGPANGEKGSIWPRHNHLIFSAWLLPLIVKKLLYQAGLYEFSAEDKVARAGFEVFLAHDLLAVTEEEGTNIWWQIAESELFQPLLAEQLRQALSETSGE</sequence>
<dbReference type="Proteomes" id="UP001223016">
    <property type="component" value="Unassembled WGS sequence"/>
</dbReference>
<evidence type="ECO:0000313" key="2">
    <source>
        <dbReference type="Proteomes" id="UP001223016"/>
    </source>
</evidence>
<name>A0ABT9D029_9PSED</name>
<dbReference type="EMBL" id="JAUQOO010000026">
    <property type="protein sequence ID" value="MDO7929901.1"/>
    <property type="molecule type" value="Genomic_DNA"/>
</dbReference>
<accession>A0ABT9D029</accession>
<evidence type="ECO:0000313" key="1">
    <source>
        <dbReference type="EMBL" id="MDO7929901.1"/>
    </source>
</evidence>